<proteinExistence type="predicted"/>
<dbReference type="PANTHER" id="PTHR21089:SF1">
    <property type="entry name" value="BIFUNCTIONAL 3-DEHYDROQUINATE DEHYDRATASE_SHIKIMATE DEHYDROGENASE, CHLOROPLASTIC"/>
    <property type="match status" value="1"/>
</dbReference>
<dbReference type="InterPro" id="IPR046346">
    <property type="entry name" value="Aminoacid_DH-like_N_sf"/>
</dbReference>
<feature type="domain" description="Saccharopine dehydrogenase NADP binding" evidence="4">
    <location>
        <begin position="128"/>
        <end position="199"/>
    </location>
</feature>
<dbReference type="SUPFAM" id="SSF51735">
    <property type="entry name" value="NAD(P)-binding Rossmann-fold domains"/>
    <property type="match status" value="1"/>
</dbReference>
<dbReference type="Proteomes" id="UP001203945">
    <property type="component" value="Unassembled WGS sequence"/>
</dbReference>
<dbReference type="Gene3D" id="3.40.50.720">
    <property type="entry name" value="NAD(P)-binding Rossmann-like Domain"/>
    <property type="match status" value="1"/>
</dbReference>
<feature type="domain" description="Shikimate dehydrogenase substrate binding N-terminal" evidence="5">
    <location>
        <begin position="11"/>
        <end position="95"/>
    </location>
</feature>
<dbReference type="SUPFAM" id="SSF53223">
    <property type="entry name" value="Aminoacid dehydrogenase-like, N-terminal domain"/>
    <property type="match status" value="1"/>
</dbReference>
<evidence type="ECO:0000256" key="1">
    <source>
        <dbReference type="ARBA" id="ARBA00004871"/>
    </source>
</evidence>
<organism evidence="6 7">
    <name type="scientific">Paracoccus albicereus</name>
    <dbReference type="NCBI Taxonomy" id="2922394"/>
    <lineage>
        <taxon>Bacteria</taxon>
        <taxon>Pseudomonadati</taxon>
        <taxon>Pseudomonadota</taxon>
        <taxon>Alphaproteobacteria</taxon>
        <taxon>Rhodobacterales</taxon>
        <taxon>Paracoccaceae</taxon>
        <taxon>Paracoccus</taxon>
    </lineage>
</organism>
<dbReference type="Pfam" id="PF03435">
    <property type="entry name" value="Sacchrp_dh_NADP"/>
    <property type="match status" value="1"/>
</dbReference>
<dbReference type="EMBL" id="JAKZEU010000008">
    <property type="protein sequence ID" value="MCQ0972115.1"/>
    <property type="molecule type" value="Genomic_DNA"/>
</dbReference>
<comment type="caution">
    <text evidence="6">The sequence shown here is derived from an EMBL/GenBank/DDBJ whole genome shotgun (WGS) entry which is preliminary data.</text>
</comment>
<dbReference type="InterPro" id="IPR036291">
    <property type="entry name" value="NAD(P)-bd_dom_sf"/>
</dbReference>
<dbReference type="CDD" id="cd01065">
    <property type="entry name" value="NAD_bind_Shikimate_DH"/>
    <property type="match status" value="1"/>
</dbReference>
<dbReference type="InterPro" id="IPR013708">
    <property type="entry name" value="Shikimate_DH-bd_N"/>
</dbReference>
<keyword evidence="2" id="KW-0560">Oxidoreductase</keyword>
<accession>A0ABT1MUW3</accession>
<dbReference type="InterPro" id="IPR022893">
    <property type="entry name" value="Shikimate_DH_fam"/>
</dbReference>
<evidence type="ECO:0000313" key="6">
    <source>
        <dbReference type="EMBL" id="MCQ0972115.1"/>
    </source>
</evidence>
<evidence type="ECO:0000256" key="3">
    <source>
        <dbReference type="ARBA" id="ARBA00023141"/>
    </source>
</evidence>
<protein>
    <submittedName>
        <fullName evidence="6">Shikimate dehydrogenase</fullName>
    </submittedName>
</protein>
<keyword evidence="3" id="KW-0057">Aromatic amino acid biosynthesis</keyword>
<evidence type="ECO:0000313" key="7">
    <source>
        <dbReference type="Proteomes" id="UP001203945"/>
    </source>
</evidence>
<comment type="pathway">
    <text evidence="1">Metabolic intermediate biosynthesis; chorismate biosynthesis; chorismate from D-erythrose 4-phosphate and phosphoenolpyruvate: step 4/7.</text>
</comment>
<evidence type="ECO:0000259" key="4">
    <source>
        <dbReference type="Pfam" id="PF03435"/>
    </source>
</evidence>
<evidence type="ECO:0000259" key="5">
    <source>
        <dbReference type="Pfam" id="PF08501"/>
    </source>
</evidence>
<dbReference type="RefSeq" id="WP_255331111.1">
    <property type="nucleotide sequence ID" value="NZ_JAKZEU010000008.1"/>
</dbReference>
<keyword evidence="7" id="KW-1185">Reference proteome</keyword>
<reference evidence="6 7" key="1">
    <citation type="submission" date="2022-03" db="EMBL/GenBank/DDBJ databases">
        <authorList>
            <person name="He Y."/>
        </authorList>
    </citation>
    <scope>NUCLEOTIDE SEQUENCE [LARGE SCALE GENOMIC DNA]</scope>
    <source>
        <strain evidence="6 7">TK19116</strain>
    </source>
</reference>
<evidence type="ECO:0000256" key="2">
    <source>
        <dbReference type="ARBA" id="ARBA00023002"/>
    </source>
</evidence>
<dbReference type="InterPro" id="IPR005097">
    <property type="entry name" value="Sacchrp_dh_NADP-bd"/>
</dbReference>
<dbReference type="Gene3D" id="3.40.50.10860">
    <property type="entry name" value="Leucine Dehydrogenase, chain A, domain 1"/>
    <property type="match status" value="1"/>
</dbReference>
<dbReference type="PANTHER" id="PTHR21089">
    <property type="entry name" value="SHIKIMATE DEHYDROGENASE"/>
    <property type="match status" value="1"/>
</dbReference>
<keyword evidence="3" id="KW-0028">Amino-acid biosynthesis</keyword>
<name>A0ABT1MUW3_9RHOB</name>
<sequence length="283" mass="29940">MSVNRKLLLGLIGDNITRSQSPRLHRLAGRQNGVEVRYDRLVPPDMGKSFEEVFAGARSGGYRGLNITYPYKERVAPMVRIDDPLVRAMGSVNTVIFEEGGPVGTSTDYTGFVAAYRAARPDTSPGSVLMIGTGGVGRAVAFGLVALGVSELRLVDRDIAKADHLAGAIRAIAPAVKVGTGTSAEAAAEDADGLINCTPVGMDGYPGTPLAAEAMAGAAWAFDAVYTPADTTFLTDAASAGLAVISGWELFFWQGVHAWKHFADLPLDRETLRNDLRTEDVTA</sequence>
<dbReference type="Pfam" id="PF08501">
    <property type="entry name" value="Shikimate_dh_N"/>
    <property type="match status" value="1"/>
</dbReference>
<gene>
    <name evidence="6" type="ORF">MLD63_16980</name>
</gene>